<dbReference type="AlphaFoldDB" id="A0A224YZU3"/>
<name>A0A224YZU3_9ACAR</name>
<sequence length="122" mass="13768">MSTSNDSVLEQRTTTTCINVKSEKSLRRKFIRLVIVLSKPLIHTPTGLADILFPTRERNTINNKHLAVNKFVSMPFCAQHNSICSIIPYVHQLSHNLKKVAIRANIRVVFSVPDKLGKLCAM</sequence>
<reference evidence="1" key="1">
    <citation type="journal article" date="2017" name="Parasit. Vectors">
        <title>Sialotranscriptomics of Rhipicephalus zambeziensis reveals intricate expression profiles of secretory proteins and suggests tight temporal transcriptional regulation during blood-feeding.</title>
        <authorList>
            <person name="de Castro M.H."/>
            <person name="de Klerk D."/>
            <person name="Pienaar R."/>
            <person name="Rees D.J.G."/>
            <person name="Mans B.J."/>
        </authorList>
    </citation>
    <scope>NUCLEOTIDE SEQUENCE</scope>
    <source>
        <tissue evidence="1">Salivary glands</tissue>
    </source>
</reference>
<accession>A0A224YZU3</accession>
<protein>
    <recommendedName>
        <fullName evidence="2">Tick transposon</fullName>
    </recommendedName>
</protein>
<evidence type="ECO:0000313" key="1">
    <source>
        <dbReference type="EMBL" id="MAA20171.1"/>
    </source>
</evidence>
<dbReference type="EMBL" id="GFPF01009025">
    <property type="protein sequence ID" value="MAA20171.1"/>
    <property type="molecule type" value="Transcribed_RNA"/>
</dbReference>
<organism evidence="1">
    <name type="scientific">Rhipicephalus zambeziensis</name>
    <dbReference type="NCBI Taxonomy" id="60191"/>
    <lineage>
        <taxon>Eukaryota</taxon>
        <taxon>Metazoa</taxon>
        <taxon>Ecdysozoa</taxon>
        <taxon>Arthropoda</taxon>
        <taxon>Chelicerata</taxon>
        <taxon>Arachnida</taxon>
        <taxon>Acari</taxon>
        <taxon>Parasitiformes</taxon>
        <taxon>Ixodida</taxon>
        <taxon>Ixodoidea</taxon>
        <taxon>Ixodidae</taxon>
        <taxon>Rhipicephalinae</taxon>
        <taxon>Rhipicephalus</taxon>
        <taxon>Rhipicephalus</taxon>
    </lineage>
</organism>
<proteinExistence type="predicted"/>
<evidence type="ECO:0008006" key="2">
    <source>
        <dbReference type="Google" id="ProtNLM"/>
    </source>
</evidence>